<evidence type="ECO:0000256" key="2">
    <source>
        <dbReference type="ARBA" id="ARBA00022617"/>
    </source>
</evidence>
<evidence type="ECO:0000256" key="7">
    <source>
        <dbReference type="PROSITE-ProRule" id="PRU00433"/>
    </source>
</evidence>
<reference evidence="11" key="1">
    <citation type="submission" date="2022-11" db="EMBL/GenBank/DDBJ databases">
        <title>Robbsia betulipollinis sp. nov., isolated from pollen of birch (Betula pendula).</title>
        <authorList>
            <person name="Shi H."/>
            <person name="Ambika Manirajan B."/>
            <person name="Ratering S."/>
            <person name="Geissler-Plaum R."/>
            <person name="Schnell S."/>
        </authorList>
    </citation>
    <scope>NUCLEOTIDE SEQUENCE</scope>
    <source>
        <strain evidence="11">Bb-Pol-6</strain>
    </source>
</reference>
<evidence type="ECO:0000256" key="5">
    <source>
        <dbReference type="ARBA" id="ARBA00023002"/>
    </source>
</evidence>
<protein>
    <submittedName>
        <fullName evidence="11">Cytochrome-c peroxidase</fullName>
    </submittedName>
</protein>
<dbReference type="EMBL" id="JAPMXC010000010">
    <property type="protein sequence ID" value="MCY0389234.1"/>
    <property type="molecule type" value="Genomic_DNA"/>
</dbReference>
<evidence type="ECO:0000313" key="11">
    <source>
        <dbReference type="EMBL" id="MCY0389234.1"/>
    </source>
</evidence>
<feature type="compositionally biased region" description="Polar residues" evidence="8">
    <location>
        <begin position="141"/>
        <end position="150"/>
    </location>
</feature>
<feature type="signal peptide" evidence="9">
    <location>
        <begin position="1"/>
        <end position="17"/>
    </location>
</feature>
<dbReference type="PROSITE" id="PS51257">
    <property type="entry name" value="PROKAR_LIPOPROTEIN"/>
    <property type="match status" value="1"/>
</dbReference>
<evidence type="ECO:0000256" key="8">
    <source>
        <dbReference type="SAM" id="MobiDB-lite"/>
    </source>
</evidence>
<name>A0ABT3ZRQ1_9BURK</name>
<feature type="domain" description="Cytochrome c" evidence="10">
    <location>
        <begin position="76"/>
        <end position="178"/>
    </location>
</feature>
<dbReference type="Proteomes" id="UP001082899">
    <property type="component" value="Unassembled WGS sequence"/>
</dbReference>
<keyword evidence="3 7" id="KW-0479">Metal-binding</keyword>
<proteinExistence type="predicted"/>
<dbReference type="InterPro" id="IPR009056">
    <property type="entry name" value="Cyt_c-like_dom"/>
</dbReference>
<organism evidence="11 12">
    <name type="scientific">Robbsia betulipollinis</name>
    <dbReference type="NCBI Taxonomy" id="2981849"/>
    <lineage>
        <taxon>Bacteria</taxon>
        <taxon>Pseudomonadati</taxon>
        <taxon>Pseudomonadota</taxon>
        <taxon>Betaproteobacteria</taxon>
        <taxon>Burkholderiales</taxon>
        <taxon>Burkholderiaceae</taxon>
        <taxon>Robbsia</taxon>
    </lineage>
</organism>
<keyword evidence="5" id="KW-0560">Oxidoreductase</keyword>
<dbReference type="Pfam" id="PF03150">
    <property type="entry name" value="CCP_MauG"/>
    <property type="match status" value="1"/>
</dbReference>
<feature type="region of interest" description="Disordered" evidence="8">
    <location>
        <begin position="184"/>
        <end position="220"/>
    </location>
</feature>
<dbReference type="PROSITE" id="PS51007">
    <property type="entry name" value="CYTC"/>
    <property type="match status" value="2"/>
</dbReference>
<comment type="caution">
    <text evidence="11">The sequence shown here is derived from an EMBL/GenBank/DDBJ whole genome shotgun (WGS) entry which is preliminary data.</text>
</comment>
<evidence type="ECO:0000256" key="4">
    <source>
        <dbReference type="ARBA" id="ARBA00022729"/>
    </source>
</evidence>
<evidence type="ECO:0000259" key="10">
    <source>
        <dbReference type="PROSITE" id="PS51007"/>
    </source>
</evidence>
<accession>A0ABT3ZRQ1</accession>
<dbReference type="RefSeq" id="WP_267849534.1">
    <property type="nucleotide sequence ID" value="NZ_JAPMXC010000010.1"/>
</dbReference>
<comment type="subcellular location">
    <subcellularLocation>
        <location evidence="1">Cell envelope</location>
    </subcellularLocation>
</comment>
<keyword evidence="2 7" id="KW-0349">Heme</keyword>
<feature type="chain" id="PRO_5045844676" evidence="9">
    <location>
        <begin position="18"/>
        <end position="490"/>
    </location>
</feature>
<dbReference type="InterPro" id="IPR051395">
    <property type="entry name" value="Cytochrome_c_Peroxidase/MauG"/>
</dbReference>
<gene>
    <name evidence="11" type="ORF">OVY01_18975</name>
</gene>
<dbReference type="GO" id="GO:0004601">
    <property type="term" value="F:peroxidase activity"/>
    <property type="evidence" value="ECO:0007669"/>
    <property type="project" value="UniProtKB-KW"/>
</dbReference>
<sequence>MRWLAALLALLSLSACEKVAPASGASSAATPVVAPLSASAPVPLATPVTAAVPGAPGRGAPYHAAPLAGRPVTLSAAAELGRRMFFDASLSASGRMACASCHSPEHAYGPPNGLAVQLGGTRLRDQGTRAVPSLRYLEHNPNFTIGPNSSVPDTDAALAPPPPPAGDVKVASVAKGGNATGAQAAQQAAAAANVPQGGLDRDGRADSFQDQADGPFLDPHEMANVSDAAVLERLRRTPYAEDFRKLFGPAVFDNAPLAMSEALFALARYQFEDPSFHPYDSKYDYYLAGDATLTLQEARGLQLFEDPKKGNCSSCHIDKPSVDGMFPPVFTDFQFEAFGAPRNMTLLANRDPHYYDLGLCGPMRRDLRGASAYCGLFKTPTLRNVATRQVFFHNGVFHTLDDVMHFYVERETDPARWYPRRRDGTIDVYNDLPARYRKNVDTADAPFDRKAGDAPALNAAEIRDVIAFLGTLSDGYRPERPVAAARRQPG</sequence>
<keyword evidence="6 7" id="KW-0408">Iron</keyword>
<dbReference type="InterPro" id="IPR036909">
    <property type="entry name" value="Cyt_c-like_dom_sf"/>
</dbReference>
<dbReference type="InterPro" id="IPR004852">
    <property type="entry name" value="Di-haem_cyt_c_peroxidsae"/>
</dbReference>
<keyword evidence="12" id="KW-1185">Reference proteome</keyword>
<dbReference type="SUPFAM" id="SSF46626">
    <property type="entry name" value="Cytochrome c"/>
    <property type="match status" value="2"/>
</dbReference>
<dbReference type="PANTHER" id="PTHR30600">
    <property type="entry name" value="CYTOCHROME C PEROXIDASE-RELATED"/>
    <property type="match status" value="1"/>
</dbReference>
<evidence type="ECO:0000256" key="9">
    <source>
        <dbReference type="SAM" id="SignalP"/>
    </source>
</evidence>
<evidence type="ECO:0000256" key="1">
    <source>
        <dbReference type="ARBA" id="ARBA00004196"/>
    </source>
</evidence>
<feature type="domain" description="Cytochrome c" evidence="10">
    <location>
        <begin position="295"/>
        <end position="473"/>
    </location>
</feature>
<evidence type="ECO:0000313" key="12">
    <source>
        <dbReference type="Proteomes" id="UP001082899"/>
    </source>
</evidence>
<feature type="region of interest" description="Disordered" evidence="8">
    <location>
        <begin position="141"/>
        <end position="168"/>
    </location>
</feature>
<keyword evidence="4 9" id="KW-0732">Signal</keyword>
<evidence type="ECO:0000256" key="6">
    <source>
        <dbReference type="ARBA" id="ARBA00023004"/>
    </source>
</evidence>
<keyword evidence="11" id="KW-0575">Peroxidase</keyword>
<dbReference type="PANTHER" id="PTHR30600:SF10">
    <property type="entry name" value="BLL6722 PROTEIN"/>
    <property type="match status" value="1"/>
</dbReference>
<dbReference type="Gene3D" id="1.10.760.10">
    <property type="entry name" value="Cytochrome c-like domain"/>
    <property type="match status" value="2"/>
</dbReference>
<evidence type="ECO:0000256" key="3">
    <source>
        <dbReference type="ARBA" id="ARBA00022723"/>
    </source>
</evidence>